<organism evidence="2 3">
    <name type="scientific">Cirrhinus molitorella</name>
    <name type="common">mud carp</name>
    <dbReference type="NCBI Taxonomy" id="172907"/>
    <lineage>
        <taxon>Eukaryota</taxon>
        <taxon>Metazoa</taxon>
        <taxon>Chordata</taxon>
        <taxon>Craniata</taxon>
        <taxon>Vertebrata</taxon>
        <taxon>Euteleostomi</taxon>
        <taxon>Actinopterygii</taxon>
        <taxon>Neopterygii</taxon>
        <taxon>Teleostei</taxon>
        <taxon>Ostariophysi</taxon>
        <taxon>Cypriniformes</taxon>
        <taxon>Cyprinidae</taxon>
        <taxon>Labeoninae</taxon>
        <taxon>Labeonini</taxon>
        <taxon>Cirrhinus</taxon>
    </lineage>
</organism>
<evidence type="ECO:0000256" key="1">
    <source>
        <dbReference type="SAM" id="MobiDB-lite"/>
    </source>
</evidence>
<keyword evidence="3" id="KW-1185">Reference proteome</keyword>
<proteinExistence type="predicted"/>
<comment type="caution">
    <text evidence="2">The sequence shown here is derived from an EMBL/GenBank/DDBJ whole genome shotgun (WGS) entry which is preliminary data.</text>
</comment>
<gene>
    <name evidence="2" type="ORF">QQF64_028361</name>
</gene>
<sequence>MLLMQGKILGVRHGDDIESSPNGLGSGSPSQRGSGLRGRESLVGLGPLQSQVWPQWDVASLFDVLPQKQVLMILAASTHSRKQLDGGKKANGNVLSHQA</sequence>
<accession>A0ABR3N6I6</accession>
<feature type="region of interest" description="Disordered" evidence="1">
    <location>
        <begin position="1"/>
        <end position="41"/>
    </location>
</feature>
<dbReference type="Proteomes" id="UP001558613">
    <property type="component" value="Unassembled WGS sequence"/>
</dbReference>
<dbReference type="EMBL" id="JAYMGO010000006">
    <property type="protein sequence ID" value="KAL1272499.1"/>
    <property type="molecule type" value="Genomic_DNA"/>
</dbReference>
<feature type="compositionally biased region" description="Low complexity" evidence="1">
    <location>
        <begin position="19"/>
        <end position="30"/>
    </location>
</feature>
<reference evidence="2 3" key="1">
    <citation type="submission" date="2023-09" db="EMBL/GenBank/DDBJ databases">
        <authorList>
            <person name="Wang M."/>
        </authorList>
    </citation>
    <scope>NUCLEOTIDE SEQUENCE [LARGE SCALE GENOMIC DNA]</scope>
    <source>
        <strain evidence="2">GT-2023</strain>
        <tissue evidence="2">Liver</tissue>
    </source>
</reference>
<evidence type="ECO:0000313" key="2">
    <source>
        <dbReference type="EMBL" id="KAL1272499.1"/>
    </source>
</evidence>
<evidence type="ECO:0000313" key="3">
    <source>
        <dbReference type="Proteomes" id="UP001558613"/>
    </source>
</evidence>
<name>A0ABR3N6I6_9TELE</name>
<protein>
    <submittedName>
        <fullName evidence="2">Uncharacterized protein</fullName>
    </submittedName>
</protein>
<feature type="region of interest" description="Disordered" evidence="1">
    <location>
        <begin position="80"/>
        <end position="99"/>
    </location>
</feature>